<name>A0A813LIM4_POLGL</name>
<feature type="non-terminal residue" evidence="1">
    <location>
        <position position="111"/>
    </location>
</feature>
<evidence type="ECO:0000313" key="1">
    <source>
        <dbReference type="EMBL" id="CAE8730127.1"/>
    </source>
</evidence>
<accession>A0A813LIM4</accession>
<evidence type="ECO:0000313" key="2">
    <source>
        <dbReference type="Proteomes" id="UP000626109"/>
    </source>
</evidence>
<dbReference type="AlphaFoldDB" id="A0A813LIM4"/>
<proteinExistence type="predicted"/>
<sequence>DLFWDRNLGNLKGHGISVLTVQRESRGSVLELEFRRGFQEWKCPASDLLLRQMLCGKGMLATEKSSCEEVGRAIKKFLQSNGQIVPSRRIYLQLVADANAFLSRQNPNSRT</sequence>
<dbReference type="Proteomes" id="UP000626109">
    <property type="component" value="Unassembled WGS sequence"/>
</dbReference>
<comment type="caution">
    <text evidence="1">The sequence shown here is derived from an EMBL/GenBank/DDBJ whole genome shotgun (WGS) entry which is preliminary data.</text>
</comment>
<reference evidence="1" key="1">
    <citation type="submission" date="2021-02" db="EMBL/GenBank/DDBJ databases">
        <authorList>
            <person name="Dougan E. K."/>
            <person name="Rhodes N."/>
            <person name="Thang M."/>
            <person name="Chan C."/>
        </authorList>
    </citation>
    <scope>NUCLEOTIDE SEQUENCE</scope>
</reference>
<gene>
    <name evidence="1" type="ORF">PGLA2088_LOCUS45637</name>
</gene>
<dbReference type="EMBL" id="CAJNNW010035802">
    <property type="protein sequence ID" value="CAE8730127.1"/>
    <property type="molecule type" value="Genomic_DNA"/>
</dbReference>
<protein>
    <submittedName>
        <fullName evidence="1">Uncharacterized protein</fullName>
    </submittedName>
</protein>
<organism evidence="1 2">
    <name type="scientific">Polarella glacialis</name>
    <name type="common">Dinoflagellate</name>
    <dbReference type="NCBI Taxonomy" id="89957"/>
    <lineage>
        <taxon>Eukaryota</taxon>
        <taxon>Sar</taxon>
        <taxon>Alveolata</taxon>
        <taxon>Dinophyceae</taxon>
        <taxon>Suessiales</taxon>
        <taxon>Suessiaceae</taxon>
        <taxon>Polarella</taxon>
    </lineage>
</organism>